<evidence type="ECO:0000256" key="8">
    <source>
        <dbReference type="RuleBase" id="RU363041"/>
    </source>
</evidence>
<dbReference type="GO" id="GO:0005886">
    <property type="term" value="C:plasma membrane"/>
    <property type="evidence" value="ECO:0007669"/>
    <property type="project" value="UniProtKB-SubCell"/>
</dbReference>
<dbReference type="Proteomes" id="UP000246964">
    <property type="component" value="Unassembled WGS sequence"/>
</dbReference>
<evidence type="ECO:0000256" key="3">
    <source>
        <dbReference type="ARBA" id="ARBA00022448"/>
    </source>
</evidence>
<dbReference type="Pfam" id="PF01925">
    <property type="entry name" value="TauE"/>
    <property type="match status" value="1"/>
</dbReference>
<reference evidence="9 10" key="1">
    <citation type="submission" date="2018-05" db="EMBL/GenBank/DDBJ databases">
        <title>Freshwater and sediment microbial communities from various areas in North America, analyzing microbe dynamics in response to fracking.</title>
        <authorList>
            <person name="Lamendella R."/>
        </authorList>
    </citation>
    <scope>NUCLEOTIDE SEQUENCE [LARGE SCALE GENOMIC DNA]</scope>
    <source>
        <strain evidence="9 10">125B1</strain>
    </source>
</reference>
<keyword evidence="6 8" id="KW-1133">Transmembrane helix</keyword>
<feature type="transmembrane region" description="Helical" evidence="8">
    <location>
        <begin position="122"/>
        <end position="142"/>
    </location>
</feature>
<keyword evidence="4 8" id="KW-1003">Cell membrane</keyword>
<dbReference type="PANTHER" id="PTHR30269:SF37">
    <property type="entry name" value="MEMBRANE TRANSPORTER PROTEIN"/>
    <property type="match status" value="1"/>
</dbReference>
<dbReference type="InterPro" id="IPR002781">
    <property type="entry name" value="TM_pro_TauE-like"/>
</dbReference>
<dbReference type="PANTHER" id="PTHR30269">
    <property type="entry name" value="TRANSMEMBRANE PROTEIN YFCA"/>
    <property type="match status" value="1"/>
</dbReference>
<proteinExistence type="inferred from homology"/>
<feature type="transmembrane region" description="Helical" evidence="8">
    <location>
        <begin position="215"/>
        <end position="234"/>
    </location>
</feature>
<dbReference type="AlphaFoldDB" id="A0A317QE76"/>
<keyword evidence="7 8" id="KW-0472">Membrane</keyword>
<organism evidence="9 10">
    <name type="scientific">Pseudidiomarina maritima</name>
    <dbReference type="NCBI Taxonomy" id="519453"/>
    <lineage>
        <taxon>Bacteria</taxon>
        <taxon>Pseudomonadati</taxon>
        <taxon>Pseudomonadota</taxon>
        <taxon>Gammaproteobacteria</taxon>
        <taxon>Alteromonadales</taxon>
        <taxon>Idiomarinaceae</taxon>
        <taxon>Pseudidiomarina</taxon>
    </lineage>
</organism>
<evidence type="ECO:0000256" key="6">
    <source>
        <dbReference type="ARBA" id="ARBA00022989"/>
    </source>
</evidence>
<evidence type="ECO:0000256" key="4">
    <source>
        <dbReference type="ARBA" id="ARBA00022475"/>
    </source>
</evidence>
<dbReference type="EMBL" id="QGTT01000002">
    <property type="protein sequence ID" value="PWW15241.1"/>
    <property type="molecule type" value="Genomic_DNA"/>
</dbReference>
<evidence type="ECO:0000256" key="7">
    <source>
        <dbReference type="ARBA" id="ARBA00023136"/>
    </source>
</evidence>
<evidence type="ECO:0000256" key="5">
    <source>
        <dbReference type="ARBA" id="ARBA00022692"/>
    </source>
</evidence>
<gene>
    <name evidence="9" type="ORF">DET45_102246</name>
</gene>
<name>A0A317QE76_9GAMM</name>
<feature type="transmembrane region" description="Helical" evidence="8">
    <location>
        <begin position="96"/>
        <end position="115"/>
    </location>
</feature>
<feature type="transmembrane region" description="Helical" evidence="8">
    <location>
        <begin position="190"/>
        <end position="209"/>
    </location>
</feature>
<keyword evidence="5 8" id="KW-0812">Transmembrane</keyword>
<sequence>MNNPLELVGCQKISGSISTFTANPNEKAMEYLIILMIMFVAACLQGISGFGSGLIAVPLLVLWLPLSTLTPLLSVVNLAMALYLGWLLRHAIAWRQWPWLLGCGVLGSLAGQYLLAAINLQLLQQIMAGGVILVALLFWFNLRWQSNGAAWQQILAGTIGGFSNGALTLGGPPVVLFLTSYGLARVSFRATLTLFFLLLALTNVIGFSWQQRYQLEQWPILFCLLAGAVSGSWLGHRISSRLSESLFRKLSLVIVMIAGVVAFWGAF</sequence>
<accession>A0A317QE76</accession>
<protein>
    <recommendedName>
        <fullName evidence="8">Probable membrane transporter protein</fullName>
    </recommendedName>
</protein>
<feature type="transmembrane region" description="Helical" evidence="8">
    <location>
        <begin position="154"/>
        <end position="178"/>
    </location>
</feature>
<feature type="transmembrane region" description="Helical" evidence="8">
    <location>
        <begin position="59"/>
        <end position="84"/>
    </location>
</feature>
<dbReference type="InterPro" id="IPR052017">
    <property type="entry name" value="TSUP"/>
</dbReference>
<feature type="transmembrane region" description="Helical" evidence="8">
    <location>
        <begin position="28"/>
        <end position="47"/>
    </location>
</feature>
<evidence type="ECO:0000313" key="10">
    <source>
        <dbReference type="Proteomes" id="UP000246964"/>
    </source>
</evidence>
<comment type="caution">
    <text evidence="9">The sequence shown here is derived from an EMBL/GenBank/DDBJ whole genome shotgun (WGS) entry which is preliminary data.</text>
</comment>
<evidence type="ECO:0000256" key="2">
    <source>
        <dbReference type="ARBA" id="ARBA00009142"/>
    </source>
</evidence>
<evidence type="ECO:0000313" key="9">
    <source>
        <dbReference type="EMBL" id="PWW15241.1"/>
    </source>
</evidence>
<comment type="subcellular location">
    <subcellularLocation>
        <location evidence="1 8">Cell membrane</location>
        <topology evidence="1 8">Multi-pass membrane protein</topology>
    </subcellularLocation>
</comment>
<keyword evidence="10" id="KW-1185">Reference proteome</keyword>
<feature type="transmembrane region" description="Helical" evidence="8">
    <location>
        <begin position="246"/>
        <end position="266"/>
    </location>
</feature>
<keyword evidence="3" id="KW-0813">Transport</keyword>
<comment type="similarity">
    <text evidence="2 8">Belongs to the 4-toluene sulfonate uptake permease (TSUP) (TC 2.A.102) family.</text>
</comment>
<evidence type="ECO:0000256" key="1">
    <source>
        <dbReference type="ARBA" id="ARBA00004651"/>
    </source>
</evidence>